<dbReference type="InterPro" id="IPR050471">
    <property type="entry name" value="AB_hydrolase"/>
</dbReference>
<organism evidence="3 4">
    <name type="scientific">Hymenobacter properus</name>
    <dbReference type="NCBI Taxonomy" id="2791026"/>
    <lineage>
        <taxon>Bacteria</taxon>
        <taxon>Pseudomonadati</taxon>
        <taxon>Bacteroidota</taxon>
        <taxon>Cytophagia</taxon>
        <taxon>Cytophagales</taxon>
        <taxon>Hymenobacteraceae</taxon>
        <taxon>Hymenobacter</taxon>
    </lineage>
</organism>
<dbReference type="SUPFAM" id="SSF53474">
    <property type="entry name" value="alpha/beta-Hydrolases"/>
    <property type="match status" value="1"/>
</dbReference>
<dbReference type="PRINTS" id="PR00111">
    <property type="entry name" value="ABHYDROLASE"/>
</dbReference>
<dbReference type="InterPro" id="IPR029058">
    <property type="entry name" value="AB_hydrolase_fold"/>
</dbReference>
<keyword evidence="3" id="KW-0378">Hydrolase</keyword>
<accession>A0A931BCU5</accession>
<dbReference type="Gene3D" id="3.40.50.1820">
    <property type="entry name" value="alpha/beta hydrolase"/>
    <property type="match status" value="1"/>
</dbReference>
<dbReference type="PANTHER" id="PTHR43433">
    <property type="entry name" value="HYDROLASE, ALPHA/BETA FOLD FAMILY PROTEIN"/>
    <property type="match status" value="1"/>
</dbReference>
<dbReference type="PANTHER" id="PTHR43433:SF5">
    <property type="entry name" value="AB HYDROLASE-1 DOMAIN-CONTAINING PROTEIN"/>
    <property type="match status" value="1"/>
</dbReference>
<dbReference type="InterPro" id="IPR000073">
    <property type="entry name" value="AB_hydrolase_1"/>
</dbReference>
<keyword evidence="4" id="KW-1185">Reference proteome</keyword>
<feature type="signal peptide" evidence="1">
    <location>
        <begin position="1"/>
        <end position="19"/>
    </location>
</feature>
<comment type="caution">
    <text evidence="3">The sequence shown here is derived from an EMBL/GenBank/DDBJ whole genome shotgun (WGS) entry which is preliminary data.</text>
</comment>
<dbReference type="Pfam" id="PF00561">
    <property type="entry name" value="Abhydrolase_1"/>
    <property type="match status" value="1"/>
</dbReference>
<reference evidence="3 4" key="1">
    <citation type="submission" date="2020-11" db="EMBL/GenBank/DDBJ databases">
        <authorList>
            <person name="Kim M.K."/>
        </authorList>
    </citation>
    <scope>NUCLEOTIDE SEQUENCE [LARGE SCALE GENOMIC DNA]</scope>
    <source>
        <strain evidence="3 4">BT439</strain>
    </source>
</reference>
<feature type="chain" id="PRO_5037311958" evidence="1">
    <location>
        <begin position="20"/>
        <end position="314"/>
    </location>
</feature>
<evidence type="ECO:0000313" key="3">
    <source>
        <dbReference type="EMBL" id="MBF9140944.1"/>
    </source>
</evidence>
<sequence length="314" mass="34820">MRNVLLAIGLLFCHVLASAQSAIPYGNNPAAGHYLLVRGVKLYYETYGQGPPLLLIHGNGGSIKKLENNIPFLAQRYRVIAVDSRAHGKSVDPGDSLSFEMMADDFAGLLTSLRIDSAYVLGWSDGGINALLLAMRHPQKVKKLVSTGANLWPDSTALMPSLWRQQQRGYQENKNVKLTDAKQKNDWKVFCLDVFQPNIPLSALKGVQAPALIVAGDRDLIVPEHTIAIYRHLPRAWLWIIPNSGHATVREHADEFNRKANEFFGPKRYCLRRVRWAGCSKATAGGCMFIAHFAPCRRLPGCQAWQDAAHLSIA</sequence>
<evidence type="ECO:0000256" key="1">
    <source>
        <dbReference type="SAM" id="SignalP"/>
    </source>
</evidence>
<keyword evidence="1" id="KW-0732">Signal</keyword>
<dbReference type="EMBL" id="JADQDP010000001">
    <property type="protein sequence ID" value="MBF9140944.1"/>
    <property type="molecule type" value="Genomic_DNA"/>
</dbReference>
<dbReference type="GO" id="GO:0016787">
    <property type="term" value="F:hydrolase activity"/>
    <property type="evidence" value="ECO:0007669"/>
    <property type="project" value="UniProtKB-KW"/>
</dbReference>
<feature type="domain" description="AB hydrolase-1" evidence="2">
    <location>
        <begin position="51"/>
        <end position="170"/>
    </location>
</feature>
<proteinExistence type="predicted"/>
<name>A0A931BCU5_9BACT</name>
<gene>
    <name evidence="3" type="ORF">I2I01_04825</name>
</gene>
<dbReference type="AlphaFoldDB" id="A0A931BCU5"/>
<dbReference type="RefSeq" id="WP_196285273.1">
    <property type="nucleotide sequence ID" value="NZ_JADQDP010000001.1"/>
</dbReference>
<dbReference type="Proteomes" id="UP000645610">
    <property type="component" value="Unassembled WGS sequence"/>
</dbReference>
<evidence type="ECO:0000313" key="4">
    <source>
        <dbReference type="Proteomes" id="UP000645610"/>
    </source>
</evidence>
<evidence type="ECO:0000259" key="2">
    <source>
        <dbReference type="Pfam" id="PF00561"/>
    </source>
</evidence>
<protein>
    <submittedName>
        <fullName evidence="3">Alpha/beta hydrolase</fullName>
    </submittedName>
</protein>